<comment type="subunit">
    <text evidence="11">The complex is composed of two ATP-binding proteins (NikD and NikE), two transmembrane proteins (NikB and NikC) and a solute-binding protein (NikA).</text>
</comment>
<name>C8W4V1_DESAS</name>
<evidence type="ECO:0000256" key="11">
    <source>
        <dbReference type="ARBA" id="ARBA00038669"/>
    </source>
</evidence>
<evidence type="ECO:0000313" key="16">
    <source>
        <dbReference type="Proteomes" id="UP000002217"/>
    </source>
</evidence>
<keyword evidence="3" id="KW-1003">Cell membrane</keyword>
<feature type="transmembrane region" description="Helical" evidence="13">
    <location>
        <begin position="94"/>
        <end position="125"/>
    </location>
</feature>
<dbReference type="GO" id="GO:0005886">
    <property type="term" value="C:plasma membrane"/>
    <property type="evidence" value="ECO:0007669"/>
    <property type="project" value="UniProtKB-SubCell"/>
</dbReference>
<organism evidence="15 16">
    <name type="scientific">Desulfofarcimen acetoxidans (strain ATCC 49208 / DSM 771 / KCTC 5769 / VKM B-1644 / 5575)</name>
    <name type="common">Desulfotomaculum acetoxidans</name>
    <dbReference type="NCBI Taxonomy" id="485916"/>
    <lineage>
        <taxon>Bacteria</taxon>
        <taxon>Bacillati</taxon>
        <taxon>Bacillota</taxon>
        <taxon>Clostridia</taxon>
        <taxon>Eubacteriales</taxon>
        <taxon>Peptococcaceae</taxon>
        <taxon>Desulfofarcimen</taxon>
    </lineage>
</organism>
<evidence type="ECO:0000256" key="6">
    <source>
        <dbReference type="ARBA" id="ARBA00022989"/>
    </source>
</evidence>
<evidence type="ECO:0000259" key="14">
    <source>
        <dbReference type="PROSITE" id="PS50928"/>
    </source>
</evidence>
<dbReference type="GO" id="GO:0015099">
    <property type="term" value="F:nickel cation transmembrane transporter activity"/>
    <property type="evidence" value="ECO:0007669"/>
    <property type="project" value="InterPro"/>
</dbReference>
<dbReference type="InterPro" id="IPR014156">
    <property type="entry name" value="Nickel_NikB"/>
</dbReference>
<feature type="transmembrane region" description="Helical" evidence="13">
    <location>
        <begin position="277"/>
        <end position="302"/>
    </location>
</feature>
<dbReference type="InterPro" id="IPR000515">
    <property type="entry name" value="MetI-like"/>
</dbReference>
<keyword evidence="2 13" id="KW-0813">Transport</keyword>
<keyword evidence="6 13" id="KW-1133">Transmembrane helix</keyword>
<evidence type="ECO:0000256" key="10">
    <source>
        <dbReference type="ARBA" id="ARBA00024202"/>
    </source>
</evidence>
<evidence type="ECO:0000256" key="1">
    <source>
        <dbReference type="ARBA" id="ARBA00004651"/>
    </source>
</evidence>
<dbReference type="PANTHER" id="PTHR43163">
    <property type="entry name" value="DIPEPTIDE TRANSPORT SYSTEM PERMEASE PROTEIN DPPB-RELATED"/>
    <property type="match status" value="1"/>
</dbReference>
<gene>
    <name evidence="15" type="ordered locus">Dtox_0350</name>
</gene>
<proteinExistence type="inferred from homology"/>
<dbReference type="InterPro" id="IPR045621">
    <property type="entry name" value="BPD_transp_1_N"/>
</dbReference>
<dbReference type="NCBIfam" id="NF045469">
    <property type="entry name" value="Opp1B"/>
    <property type="match status" value="1"/>
</dbReference>
<reference evidence="15 16" key="1">
    <citation type="journal article" date="2009" name="Stand. Genomic Sci.">
        <title>Complete genome sequence of Desulfotomaculum acetoxidans type strain (5575).</title>
        <authorList>
            <person name="Spring S."/>
            <person name="Lapidus A."/>
            <person name="Schroder M."/>
            <person name="Gleim D."/>
            <person name="Sims D."/>
            <person name="Meincke L."/>
            <person name="Glavina Del Rio T."/>
            <person name="Tice H."/>
            <person name="Copeland A."/>
            <person name="Cheng J.F."/>
            <person name="Lucas S."/>
            <person name="Chen F."/>
            <person name="Nolan M."/>
            <person name="Bruce D."/>
            <person name="Goodwin L."/>
            <person name="Pitluck S."/>
            <person name="Ivanova N."/>
            <person name="Mavromatis K."/>
            <person name="Mikhailova N."/>
            <person name="Pati A."/>
            <person name="Chen A."/>
            <person name="Palaniappan K."/>
            <person name="Land M."/>
            <person name="Hauser L."/>
            <person name="Chang Y.J."/>
            <person name="Jeffries C.D."/>
            <person name="Chain P."/>
            <person name="Saunders E."/>
            <person name="Brettin T."/>
            <person name="Detter J.C."/>
            <person name="Goker M."/>
            <person name="Bristow J."/>
            <person name="Eisen J.A."/>
            <person name="Markowitz V."/>
            <person name="Hugenholtz P."/>
            <person name="Kyrpides N.C."/>
            <person name="Klenk H.P."/>
            <person name="Han C."/>
        </authorList>
    </citation>
    <scope>NUCLEOTIDE SEQUENCE [LARGE SCALE GENOMIC DNA]</scope>
    <source>
        <strain evidence="16">ATCC 49208 / DSM 771 / VKM B-1644</strain>
    </source>
</reference>
<dbReference type="STRING" id="485916.Dtox_0350"/>
<feature type="transmembrane region" description="Helical" evidence="13">
    <location>
        <begin position="172"/>
        <end position="190"/>
    </location>
</feature>
<feature type="domain" description="ABC transmembrane type-1" evidence="14">
    <location>
        <begin position="98"/>
        <end position="295"/>
    </location>
</feature>
<keyword evidence="8" id="KW-0921">Nickel transport</keyword>
<evidence type="ECO:0000256" key="2">
    <source>
        <dbReference type="ARBA" id="ARBA00022448"/>
    </source>
</evidence>
<dbReference type="KEGG" id="dae:Dtox_0350"/>
<keyword evidence="5 13" id="KW-0812">Transmembrane</keyword>
<dbReference type="InterPro" id="IPR035906">
    <property type="entry name" value="MetI-like_sf"/>
</dbReference>
<dbReference type="Gene3D" id="1.10.3720.10">
    <property type="entry name" value="MetI-like"/>
    <property type="match status" value="1"/>
</dbReference>
<dbReference type="InterPro" id="IPR050036">
    <property type="entry name" value="CntB"/>
</dbReference>
<evidence type="ECO:0000256" key="4">
    <source>
        <dbReference type="ARBA" id="ARBA00022596"/>
    </source>
</evidence>
<dbReference type="CDD" id="cd06261">
    <property type="entry name" value="TM_PBP2"/>
    <property type="match status" value="1"/>
</dbReference>
<keyword evidence="16" id="KW-1185">Reference proteome</keyword>
<dbReference type="Proteomes" id="UP000002217">
    <property type="component" value="Chromosome"/>
</dbReference>
<dbReference type="SUPFAM" id="SSF161098">
    <property type="entry name" value="MetI-like"/>
    <property type="match status" value="1"/>
</dbReference>
<dbReference type="PANTHER" id="PTHR43163:SF6">
    <property type="entry name" value="DIPEPTIDE TRANSPORT SYSTEM PERMEASE PROTEIN DPPB-RELATED"/>
    <property type="match status" value="1"/>
</dbReference>
<dbReference type="NCBIfam" id="TIGR02789">
    <property type="entry name" value="nickel_nikB"/>
    <property type="match status" value="1"/>
</dbReference>
<dbReference type="OrthoDB" id="9789439at2"/>
<feature type="transmembrane region" description="Helical" evidence="13">
    <location>
        <begin position="137"/>
        <end position="160"/>
    </location>
</feature>
<dbReference type="eggNOG" id="COG0601">
    <property type="taxonomic scope" value="Bacteria"/>
</dbReference>
<evidence type="ECO:0000256" key="13">
    <source>
        <dbReference type="RuleBase" id="RU363032"/>
    </source>
</evidence>
<dbReference type="NCBIfam" id="NF045470">
    <property type="entry name" value="Opp2B"/>
    <property type="match status" value="1"/>
</dbReference>
<protein>
    <recommendedName>
        <fullName evidence="12">Nickel import system permease protein NikB</fullName>
    </recommendedName>
</protein>
<evidence type="ECO:0000313" key="15">
    <source>
        <dbReference type="EMBL" id="ACV61303.1"/>
    </source>
</evidence>
<dbReference type="HOGENOM" id="CLU_036879_0_2_9"/>
<evidence type="ECO:0000256" key="12">
    <source>
        <dbReference type="ARBA" id="ARBA00044774"/>
    </source>
</evidence>
<evidence type="ECO:0000256" key="7">
    <source>
        <dbReference type="ARBA" id="ARBA00023065"/>
    </source>
</evidence>
<feature type="transmembrane region" description="Helical" evidence="13">
    <location>
        <begin position="230"/>
        <end position="257"/>
    </location>
</feature>
<evidence type="ECO:0000256" key="8">
    <source>
        <dbReference type="ARBA" id="ARBA00023112"/>
    </source>
</evidence>
<dbReference type="PROSITE" id="PS50928">
    <property type="entry name" value="ABC_TM1"/>
    <property type="match status" value="1"/>
</dbReference>
<keyword evidence="4" id="KW-0533">Nickel</keyword>
<dbReference type="Pfam" id="PF00528">
    <property type="entry name" value="BPD_transp_1"/>
    <property type="match status" value="1"/>
</dbReference>
<accession>C8W4V1</accession>
<comment type="subcellular location">
    <subcellularLocation>
        <location evidence="1 13">Cell membrane</location>
        <topology evidence="1 13">Multi-pass membrane protein</topology>
    </subcellularLocation>
</comment>
<dbReference type="InterPro" id="IPR050045">
    <property type="entry name" value="Opp2B"/>
</dbReference>
<dbReference type="RefSeq" id="WP_015756024.1">
    <property type="nucleotide sequence ID" value="NC_013216.1"/>
</dbReference>
<evidence type="ECO:0000256" key="9">
    <source>
        <dbReference type="ARBA" id="ARBA00023136"/>
    </source>
</evidence>
<evidence type="ECO:0000256" key="3">
    <source>
        <dbReference type="ARBA" id="ARBA00022475"/>
    </source>
</evidence>
<dbReference type="GO" id="GO:0071916">
    <property type="term" value="F:dipeptide transmembrane transporter activity"/>
    <property type="evidence" value="ECO:0007669"/>
    <property type="project" value="TreeGrafter"/>
</dbReference>
<keyword evidence="9 13" id="KW-0472">Membrane</keyword>
<keyword evidence="7" id="KW-0406">Ion transport</keyword>
<dbReference type="EMBL" id="CP001720">
    <property type="protein sequence ID" value="ACV61303.1"/>
    <property type="molecule type" value="Genomic_DNA"/>
</dbReference>
<feature type="transmembrane region" description="Helical" evidence="13">
    <location>
        <begin position="12"/>
        <end position="30"/>
    </location>
</feature>
<sequence length="310" mass="35169">MKKYIFRRLLNIIPVLLGISVITFGLIHMVPCDPAEVYLRLSQIPPTDEAVALVRSELGLDRPLYIQYFDWLWKVFHLDFGKSFVTRQPVLPSVLYYIPATIQLTACSLLLMFLISIPLGIWAALYKDSLLDQFSRILAFIGASMPSFWLGFLLLYVFSLKLDLLPVTGRGTFLHLILPSLTLALGYAATYTRLLRTSMLENLNKDFVLYARVRGIKEKLIIGKHVFKNALLPMITAFGMSLGHLLAGSVIVENIFAWPGVGRYCVFSIFSRDYPVIQCYVCLMAVIFVVCNLLVDIAYVYLDPRIKIGR</sequence>
<dbReference type="Pfam" id="PF19300">
    <property type="entry name" value="BPD_transp_1_N"/>
    <property type="match status" value="1"/>
</dbReference>
<dbReference type="AlphaFoldDB" id="C8W4V1"/>
<comment type="similarity">
    <text evidence="10">Belongs to the binding-protein-dependent transport system permease family. OppBC subfamily.</text>
</comment>
<evidence type="ECO:0000256" key="5">
    <source>
        <dbReference type="ARBA" id="ARBA00022692"/>
    </source>
</evidence>